<dbReference type="PANTHER" id="PTHR45884">
    <property type="entry name" value="N-ACETYLTRANSFERASE ECO"/>
    <property type="match status" value="1"/>
</dbReference>
<proteinExistence type="predicted"/>
<reference evidence="2 3" key="1">
    <citation type="submission" date="2019-06" db="EMBL/GenBank/DDBJ databases">
        <title>Genomics analysis of Aphanomyces spp. identifies a new class of oomycete effector associated with host adaptation.</title>
        <authorList>
            <person name="Gaulin E."/>
        </authorList>
    </citation>
    <scope>NUCLEOTIDE SEQUENCE [LARGE SCALE GENOMIC DNA]</scope>
    <source>
        <strain evidence="2 3">E</strain>
    </source>
</reference>
<feature type="domain" description="N-acetyltransferase ESCO zinc-finger" evidence="1">
    <location>
        <begin position="64"/>
        <end position="103"/>
    </location>
</feature>
<sequence>MATLNAFDVLMKRKTTDTPMKSTGFSMAKVSRKRRSTYPPVVMEATEPRVDVDLPRKKHKQHQQLFLDLGQKDIGERTCSACGLLYMHGVESDDRAHAQYCKKLGQGIVISGWRSERVHRTLDTKAARIIEIRGDDSSAHVKKLLQVHSNDAPFVIKSLLDDALGLVDEGAFLKQKHFVYLHQNRVVGVVS</sequence>
<evidence type="ECO:0000313" key="3">
    <source>
        <dbReference type="Proteomes" id="UP000469452"/>
    </source>
</evidence>
<dbReference type="GO" id="GO:0007064">
    <property type="term" value="P:mitotic sister chromatid cohesion"/>
    <property type="evidence" value="ECO:0007669"/>
    <property type="project" value="TreeGrafter"/>
</dbReference>
<protein>
    <recommendedName>
        <fullName evidence="1">N-acetyltransferase ESCO zinc-finger domain-containing protein</fullName>
    </recommendedName>
</protein>
<dbReference type="AlphaFoldDB" id="A0A6A5B5F9"/>
<accession>A0A6A5B5F9</accession>
<dbReference type="InterPro" id="IPR028005">
    <property type="entry name" value="AcTrfase_ESCO_Znf_dom"/>
</dbReference>
<dbReference type="Pfam" id="PF13878">
    <property type="entry name" value="zf-C2H2_3"/>
    <property type="match status" value="1"/>
</dbReference>
<dbReference type="VEuPathDB" id="FungiDB:H257_07177"/>
<dbReference type="GO" id="GO:0005634">
    <property type="term" value="C:nucleus"/>
    <property type="evidence" value="ECO:0007669"/>
    <property type="project" value="TreeGrafter"/>
</dbReference>
<evidence type="ECO:0000259" key="1">
    <source>
        <dbReference type="Pfam" id="PF13878"/>
    </source>
</evidence>
<comment type="caution">
    <text evidence="2">The sequence shown here is derived from an EMBL/GenBank/DDBJ whole genome shotgun (WGS) entry which is preliminary data.</text>
</comment>
<dbReference type="EMBL" id="VJMI01000244">
    <property type="protein sequence ID" value="KAF0776174.1"/>
    <property type="molecule type" value="Genomic_DNA"/>
</dbReference>
<dbReference type="PANTHER" id="PTHR45884:SF2">
    <property type="entry name" value="N-ACETYLTRANSFERASE ECO"/>
    <property type="match status" value="1"/>
</dbReference>
<feature type="non-terminal residue" evidence="2">
    <location>
        <position position="191"/>
    </location>
</feature>
<dbReference type="Proteomes" id="UP000469452">
    <property type="component" value="Unassembled WGS sequence"/>
</dbReference>
<name>A0A6A5B5F9_APHAT</name>
<dbReference type="GO" id="GO:0061733">
    <property type="term" value="F:protein-lysine-acetyltransferase activity"/>
    <property type="evidence" value="ECO:0007669"/>
    <property type="project" value="TreeGrafter"/>
</dbReference>
<organism evidence="2 3">
    <name type="scientific">Aphanomyces astaci</name>
    <name type="common">Crayfish plague agent</name>
    <dbReference type="NCBI Taxonomy" id="112090"/>
    <lineage>
        <taxon>Eukaryota</taxon>
        <taxon>Sar</taxon>
        <taxon>Stramenopiles</taxon>
        <taxon>Oomycota</taxon>
        <taxon>Saprolegniomycetes</taxon>
        <taxon>Saprolegniales</taxon>
        <taxon>Verrucalvaceae</taxon>
        <taxon>Aphanomyces</taxon>
    </lineage>
</organism>
<gene>
    <name evidence="2" type="ORF">AaE_000119</name>
</gene>
<evidence type="ECO:0000313" key="2">
    <source>
        <dbReference type="EMBL" id="KAF0776174.1"/>
    </source>
</evidence>
<dbReference type="GO" id="GO:0000785">
    <property type="term" value="C:chromatin"/>
    <property type="evidence" value="ECO:0007669"/>
    <property type="project" value="TreeGrafter"/>
</dbReference>